<keyword evidence="1" id="KW-0472">Membrane</keyword>
<sequence length="164" mass="18442">MSKSLSITGWDAAATRGGERSRFHSRSAPRLLSQPSEAENSFLSAWLCVPLLFGAFALLTTAVILKEQPLFWRNAGGYPIWMRDTVRIFFWPFLIIFTGCLGMWSTWLLGAAANRGRSWGSSVTAVTGFWAALGGLMFYMVWNNLENVTDGHHWHYHNPSSLVR</sequence>
<evidence type="ECO:0000256" key="1">
    <source>
        <dbReference type="SAM" id="Phobius"/>
    </source>
</evidence>
<accession>A0A840V482</accession>
<feature type="transmembrane region" description="Helical" evidence="1">
    <location>
        <begin position="86"/>
        <end position="107"/>
    </location>
</feature>
<evidence type="ECO:0000313" key="3">
    <source>
        <dbReference type="Proteomes" id="UP000557717"/>
    </source>
</evidence>
<reference evidence="2 3" key="1">
    <citation type="submission" date="2020-08" db="EMBL/GenBank/DDBJ databases">
        <title>Genomic Encyclopedia of Type Strains, Phase IV (KMG-IV): sequencing the most valuable type-strain genomes for metagenomic binning, comparative biology and taxonomic classification.</title>
        <authorList>
            <person name="Goeker M."/>
        </authorList>
    </citation>
    <scope>NUCLEOTIDE SEQUENCE [LARGE SCALE GENOMIC DNA]</scope>
    <source>
        <strain evidence="2 3">YC6886</strain>
    </source>
</reference>
<dbReference type="EMBL" id="JACHFD010000002">
    <property type="protein sequence ID" value="MBB5350454.1"/>
    <property type="molecule type" value="Genomic_DNA"/>
</dbReference>
<evidence type="ECO:0000313" key="2">
    <source>
        <dbReference type="EMBL" id="MBB5350454.1"/>
    </source>
</evidence>
<gene>
    <name evidence="2" type="ORF">HNR46_000678</name>
</gene>
<keyword evidence="1" id="KW-1133">Transmembrane helix</keyword>
<proteinExistence type="predicted"/>
<organism evidence="2 3">
    <name type="scientific">Haloferula luteola</name>
    <dbReference type="NCBI Taxonomy" id="595692"/>
    <lineage>
        <taxon>Bacteria</taxon>
        <taxon>Pseudomonadati</taxon>
        <taxon>Verrucomicrobiota</taxon>
        <taxon>Verrucomicrobiia</taxon>
        <taxon>Verrucomicrobiales</taxon>
        <taxon>Verrucomicrobiaceae</taxon>
        <taxon>Haloferula</taxon>
    </lineage>
</organism>
<dbReference type="AlphaFoldDB" id="A0A840V482"/>
<feature type="transmembrane region" description="Helical" evidence="1">
    <location>
        <begin position="43"/>
        <end position="65"/>
    </location>
</feature>
<keyword evidence="1" id="KW-0812">Transmembrane</keyword>
<comment type="caution">
    <text evidence="2">The sequence shown here is derived from an EMBL/GenBank/DDBJ whole genome shotgun (WGS) entry which is preliminary data.</text>
</comment>
<name>A0A840V482_9BACT</name>
<protein>
    <submittedName>
        <fullName evidence="2">Uncharacterized protein</fullName>
    </submittedName>
</protein>
<dbReference type="RefSeq" id="WP_184015751.1">
    <property type="nucleotide sequence ID" value="NZ_JACHFD010000002.1"/>
</dbReference>
<feature type="transmembrane region" description="Helical" evidence="1">
    <location>
        <begin position="119"/>
        <end position="142"/>
    </location>
</feature>
<dbReference type="Proteomes" id="UP000557717">
    <property type="component" value="Unassembled WGS sequence"/>
</dbReference>
<keyword evidence="3" id="KW-1185">Reference proteome</keyword>